<comment type="caution">
    <text evidence="2">The sequence shown here is derived from an EMBL/GenBank/DDBJ whole genome shotgun (WGS) entry which is preliminary data.</text>
</comment>
<proteinExistence type="predicted"/>
<dbReference type="Proteomes" id="UP000439113">
    <property type="component" value="Unassembled WGS sequence"/>
</dbReference>
<keyword evidence="1" id="KW-1133">Transmembrane helix</keyword>
<dbReference type="RefSeq" id="WP_155445689.1">
    <property type="nucleotide sequence ID" value="NZ_JAOQNR010000004.1"/>
</dbReference>
<sequence>MGGFVLAGMLVVIVLMIPSLQGEVLRIIPIAAGVGDVLGIPLAMIAVRSITRKTS</sequence>
<dbReference type="AlphaFoldDB" id="A0A6N8DKM7"/>
<evidence type="ECO:0000256" key="1">
    <source>
        <dbReference type="SAM" id="Phobius"/>
    </source>
</evidence>
<name>A0A6N8DKM7_RHOAC</name>
<protein>
    <submittedName>
        <fullName evidence="2">Uncharacterized protein</fullName>
    </submittedName>
</protein>
<keyword evidence="1" id="KW-0812">Transmembrane</keyword>
<accession>A0A6N8DKM7</accession>
<gene>
    <name evidence="2" type="ORF">GJ654_08325</name>
</gene>
<reference evidence="2 3" key="1">
    <citation type="submission" date="2019-11" db="EMBL/GenBank/DDBJ databases">
        <title>Whole-genome sequence of a Rhodoblastus acidophilus DSM 142.</title>
        <authorList>
            <person name="Kyndt J.A."/>
            <person name="Meyer T.E."/>
        </authorList>
    </citation>
    <scope>NUCLEOTIDE SEQUENCE [LARGE SCALE GENOMIC DNA]</scope>
    <source>
        <strain evidence="2 3">DSM 142</strain>
    </source>
</reference>
<organism evidence="2 3">
    <name type="scientific">Rhodoblastus acidophilus</name>
    <name type="common">Rhodopseudomonas acidophila</name>
    <dbReference type="NCBI Taxonomy" id="1074"/>
    <lineage>
        <taxon>Bacteria</taxon>
        <taxon>Pseudomonadati</taxon>
        <taxon>Pseudomonadota</taxon>
        <taxon>Alphaproteobacteria</taxon>
        <taxon>Hyphomicrobiales</taxon>
        <taxon>Rhodoblastaceae</taxon>
        <taxon>Rhodoblastus</taxon>
    </lineage>
</organism>
<feature type="transmembrane region" description="Helical" evidence="1">
    <location>
        <begin position="32"/>
        <end position="51"/>
    </location>
</feature>
<keyword evidence="1" id="KW-0472">Membrane</keyword>
<dbReference type="EMBL" id="WNKS01000005">
    <property type="protein sequence ID" value="MTV30999.1"/>
    <property type="molecule type" value="Genomic_DNA"/>
</dbReference>
<evidence type="ECO:0000313" key="2">
    <source>
        <dbReference type="EMBL" id="MTV30999.1"/>
    </source>
</evidence>
<evidence type="ECO:0000313" key="3">
    <source>
        <dbReference type="Proteomes" id="UP000439113"/>
    </source>
</evidence>